<feature type="chain" id="PRO_5021417498" description="Secreted protein" evidence="1">
    <location>
        <begin position="19"/>
        <end position="109"/>
    </location>
</feature>
<dbReference type="Proteomes" id="UP000314294">
    <property type="component" value="Unassembled WGS sequence"/>
</dbReference>
<dbReference type="EMBL" id="SRLO01000095">
    <property type="protein sequence ID" value="TNN76248.1"/>
    <property type="molecule type" value="Genomic_DNA"/>
</dbReference>
<protein>
    <recommendedName>
        <fullName evidence="4">Secreted protein</fullName>
    </recommendedName>
</protein>
<evidence type="ECO:0000313" key="3">
    <source>
        <dbReference type="Proteomes" id="UP000314294"/>
    </source>
</evidence>
<reference evidence="2 3" key="1">
    <citation type="submission" date="2019-03" db="EMBL/GenBank/DDBJ databases">
        <title>First draft genome of Liparis tanakae, snailfish: a comprehensive survey of snailfish specific genes.</title>
        <authorList>
            <person name="Kim W."/>
            <person name="Song I."/>
            <person name="Jeong J.-H."/>
            <person name="Kim D."/>
            <person name="Kim S."/>
            <person name="Ryu S."/>
            <person name="Song J.Y."/>
            <person name="Lee S.K."/>
        </authorList>
    </citation>
    <scope>NUCLEOTIDE SEQUENCE [LARGE SCALE GENOMIC DNA]</scope>
    <source>
        <tissue evidence="2">Muscle</tissue>
    </source>
</reference>
<keyword evidence="1" id="KW-0732">Signal</keyword>
<keyword evidence="3" id="KW-1185">Reference proteome</keyword>
<name>A0A4Z2IE10_9TELE</name>
<gene>
    <name evidence="2" type="ORF">EYF80_013536</name>
</gene>
<evidence type="ECO:0000256" key="1">
    <source>
        <dbReference type="SAM" id="SignalP"/>
    </source>
</evidence>
<accession>A0A4Z2IE10</accession>
<dbReference type="AlphaFoldDB" id="A0A4Z2IE10"/>
<proteinExistence type="predicted"/>
<sequence>MCCLILSCSWLPVYPTYAHVIELSWAGEEQEACSAKVQKPPCGLQTSRQALKLALNGCQLTLTHQENILRGQKPGCITCQRPAGTTPMTGGVRGEVDYYSAIVPSRNNV</sequence>
<evidence type="ECO:0008006" key="4">
    <source>
        <dbReference type="Google" id="ProtNLM"/>
    </source>
</evidence>
<organism evidence="2 3">
    <name type="scientific">Liparis tanakae</name>
    <name type="common">Tanaka's snailfish</name>
    <dbReference type="NCBI Taxonomy" id="230148"/>
    <lineage>
        <taxon>Eukaryota</taxon>
        <taxon>Metazoa</taxon>
        <taxon>Chordata</taxon>
        <taxon>Craniata</taxon>
        <taxon>Vertebrata</taxon>
        <taxon>Euteleostomi</taxon>
        <taxon>Actinopterygii</taxon>
        <taxon>Neopterygii</taxon>
        <taxon>Teleostei</taxon>
        <taxon>Neoteleostei</taxon>
        <taxon>Acanthomorphata</taxon>
        <taxon>Eupercaria</taxon>
        <taxon>Perciformes</taxon>
        <taxon>Cottioidei</taxon>
        <taxon>Cottales</taxon>
        <taxon>Liparidae</taxon>
        <taxon>Liparis</taxon>
    </lineage>
</organism>
<feature type="signal peptide" evidence="1">
    <location>
        <begin position="1"/>
        <end position="18"/>
    </location>
</feature>
<comment type="caution">
    <text evidence="2">The sequence shown here is derived from an EMBL/GenBank/DDBJ whole genome shotgun (WGS) entry which is preliminary data.</text>
</comment>
<evidence type="ECO:0000313" key="2">
    <source>
        <dbReference type="EMBL" id="TNN76248.1"/>
    </source>
</evidence>